<protein>
    <submittedName>
        <fullName evidence="1">Uncharacterized protein</fullName>
    </submittedName>
</protein>
<reference evidence="1" key="1">
    <citation type="submission" date="2023-03" db="UniProtKB">
        <authorList>
            <consortium name="EnsemblPlants"/>
        </authorList>
    </citation>
    <scope>IDENTIFICATION</scope>
</reference>
<dbReference type="EnsemblPlants" id="MELO3C020250.2.1">
    <property type="protein sequence ID" value="MELO3C020250.2.1"/>
    <property type="gene ID" value="MELO3C020250.2"/>
</dbReference>
<dbReference type="Gramene" id="MELO3C020250.2.1">
    <property type="protein sequence ID" value="MELO3C020250.2.1"/>
    <property type="gene ID" value="MELO3C020250.2"/>
</dbReference>
<accession>A0A9I9DLI8</accession>
<dbReference type="AlphaFoldDB" id="A0A9I9DLI8"/>
<name>A0A9I9DLI8_CUCME</name>
<proteinExistence type="predicted"/>
<sequence>MVPNSPKSDHRKAFKLSLYGTTQKPGEIKNNYAARLEEEEGLTSASTEERHDLKACSLVFLWKTNDWR</sequence>
<evidence type="ECO:0000313" key="1">
    <source>
        <dbReference type="EnsemblPlants" id="MELO3C020250.2.1"/>
    </source>
</evidence>
<organism evidence="1">
    <name type="scientific">Cucumis melo</name>
    <name type="common">Muskmelon</name>
    <dbReference type="NCBI Taxonomy" id="3656"/>
    <lineage>
        <taxon>Eukaryota</taxon>
        <taxon>Viridiplantae</taxon>
        <taxon>Streptophyta</taxon>
        <taxon>Embryophyta</taxon>
        <taxon>Tracheophyta</taxon>
        <taxon>Spermatophyta</taxon>
        <taxon>Magnoliopsida</taxon>
        <taxon>eudicotyledons</taxon>
        <taxon>Gunneridae</taxon>
        <taxon>Pentapetalae</taxon>
        <taxon>rosids</taxon>
        <taxon>fabids</taxon>
        <taxon>Cucurbitales</taxon>
        <taxon>Cucurbitaceae</taxon>
        <taxon>Benincaseae</taxon>
        <taxon>Cucumis</taxon>
    </lineage>
</organism>